<keyword evidence="1 3" id="KW-0732">Signal</keyword>
<name>A0A1V9G8U6_9BACT</name>
<dbReference type="Pfam" id="PF21783">
    <property type="entry name" value="YNCE"/>
    <property type="match status" value="1"/>
</dbReference>
<dbReference type="Proteomes" id="UP000192796">
    <property type="component" value="Unassembled WGS sequence"/>
</dbReference>
<evidence type="ECO:0000256" key="3">
    <source>
        <dbReference type="SAM" id="SignalP"/>
    </source>
</evidence>
<dbReference type="InterPro" id="IPR011964">
    <property type="entry name" value="YVTN_b-propeller_repeat"/>
</dbReference>
<dbReference type="InterPro" id="IPR048433">
    <property type="entry name" value="YNCE-like_beta-prop"/>
</dbReference>
<dbReference type="STRING" id="1703345.A3860_00980"/>
<dbReference type="Gene3D" id="2.130.10.10">
    <property type="entry name" value="YVTN repeat-like/Quinoprotein amine dehydrogenase"/>
    <property type="match status" value="2"/>
</dbReference>
<feature type="chain" id="PRO_5012303104" description="YNCE-like beta-propeller domain-containing protein" evidence="3">
    <location>
        <begin position="22"/>
        <end position="815"/>
    </location>
</feature>
<evidence type="ECO:0000256" key="2">
    <source>
        <dbReference type="ARBA" id="ARBA00022801"/>
    </source>
</evidence>
<dbReference type="GO" id="GO:0016788">
    <property type="term" value="F:hydrolase activity, acting on ester bonds"/>
    <property type="evidence" value="ECO:0007669"/>
    <property type="project" value="InterPro"/>
</dbReference>
<reference evidence="5 6" key="1">
    <citation type="submission" date="2016-03" db="EMBL/GenBank/DDBJ databases">
        <title>Niastella vici sp. nov., isolated from farmland soil.</title>
        <authorList>
            <person name="Chen L."/>
            <person name="Wang D."/>
            <person name="Yang S."/>
            <person name="Wang G."/>
        </authorList>
    </citation>
    <scope>NUCLEOTIDE SEQUENCE [LARGE SCALE GENOMIC DNA]</scope>
    <source>
        <strain evidence="5 6">DJ57</strain>
    </source>
</reference>
<evidence type="ECO:0000256" key="1">
    <source>
        <dbReference type="ARBA" id="ARBA00022729"/>
    </source>
</evidence>
<dbReference type="InterPro" id="IPR007312">
    <property type="entry name" value="Phosphoesterase"/>
</dbReference>
<dbReference type="EMBL" id="LVYD01000001">
    <property type="protein sequence ID" value="OQP66964.1"/>
    <property type="molecule type" value="Genomic_DNA"/>
</dbReference>
<accession>A0A1V9G8U6</accession>
<dbReference type="Pfam" id="PF04185">
    <property type="entry name" value="Phosphoesterase"/>
    <property type="match status" value="1"/>
</dbReference>
<dbReference type="SUPFAM" id="SSF53649">
    <property type="entry name" value="Alkaline phosphatase-like"/>
    <property type="match status" value="1"/>
</dbReference>
<comment type="caution">
    <text evidence="5">The sequence shown here is derived from an EMBL/GenBank/DDBJ whole genome shotgun (WGS) entry which is preliminary data.</text>
</comment>
<dbReference type="NCBIfam" id="TIGR02276">
    <property type="entry name" value="beta_rpt_yvtn"/>
    <property type="match status" value="1"/>
</dbReference>
<dbReference type="InterPro" id="IPR017850">
    <property type="entry name" value="Alkaline_phosphatase_core_sf"/>
</dbReference>
<keyword evidence="6" id="KW-1185">Reference proteome</keyword>
<dbReference type="PANTHER" id="PTHR47197">
    <property type="entry name" value="PROTEIN NIRF"/>
    <property type="match status" value="1"/>
</dbReference>
<protein>
    <recommendedName>
        <fullName evidence="4">YNCE-like beta-propeller domain-containing protein</fullName>
    </recommendedName>
</protein>
<sequence>MIKTSIPAIFILLLTTFVAFAQPTPYNSNSSEKVKLSNGWYLSPTGRSLPLGDLPLNLVVSPSKKYLAVTNNGQSVQSLQLIDAKHEKVLYSEIIPKSWYGLRFSADEKFLYASGGNDNWILQYAITDNKLVLKDSIILGKKWPAKISPAGLDIDDAKKLLYVVTRENNSLYIIDLSTKKIVQRIQLTAEAFTCVLSPDKKELYISLWGGDQLIVVNTDSRTVTDSIPVGDNPNELCLTKNGKYLYVANANDNSVSVIDVAQRKVIETFNTALYADAPNGSTTNGLALSANEKTLYIANADNNCLAVFDVTKPAASSSKGFIPTGWYPTSVKVIGRKIYVANGKGFSSLPNPNGPKPVKTQEEVNYQQGDSKKPTNVQYIAGLFKGTLSIIDEPAEKQMGAFSKMVYDNSPYNKEKELHTQGEAGNPVPMKIGDPSPIKYVFYVIKENRTYDQVLGDISEGNGDKKLVLFGEKITPNLHAIAREFVLLDNFYVDGEVSADGHNWTMGAYATDYLEKTWPTSYGGRGGTYSAEGNRAVANNKKGFLWDHCQRAGVSFRTYGEFADDYKPNIPVLKGHFCTSYTGWDLATRDTVRFYQWKKDFDSLLAINQLPQFNSVRFGNDHTEGLRKGRPTPFAHVADNDLAVGMFIEYLSKSAIWNQCAVFIIEDDAQNGADHVDAHRSTAYVAGGLVKRHFVDHTMYSTSSMLRTMELILRIPPMSQYDAAATPMWNCFTTTPNSTPYTSLSSNIDLNEKNTAVNKWQQKSEAFNLLKEDAVPDLEFNIVLWHGLKGDDIPFPGPRRAAFVKLNKADEDDDD</sequence>
<keyword evidence="2" id="KW-0378">Hydrolase</keyword>
<dbReference type="InterPro" id="IPR015943">
    <property type="entry name" value="WD40/YVTN_repeat-like_dom_sf"/>
</dbReference>
<dbReference type="InterPro" id="IPR011048">
    <property type="entry name" value="Haem_d1_sf"/>
</dbReference>
<evidence type="ECO:0000313" key="5">
    <source>
        <dbReference type="EMBL" id="OQP66964.1"/>
    </source>
</evidence>
<gene>
    <name evidence="5" type="ORF">A3860_00980</name>
</gene>
<dbReference type="OrthoDB" id="145213at2"/>
<feature type="domain" description="YNCE-like beta-propeller" evidence="4">
    <location>
        <begin position="47"/>
        <end position="272"/>
    </location>
</feature>
<proteinExistence type="predicted"/>
<evidence type="ECO:0000313" key="6">
    <source>
        <dbReference type="Proteomes" id="UP000192796"/>
    </source>
</evidence>
<dbReference type="Gene3D" id="3.40.720.10">
    <property type="entry name" value="Alkaline Phosphatase, subunit A"/>
    <property type="match status" value="1"/>
</dbReference>
<dbReference type="RefSeq" id="WP_081144664.1">
    <property type="nucleotide sequence ID" value="NZ_LVYD01000001.1"/>
</dbReference>
<dbReference type="SUPFAM" id="SSF51004">
    <property type="entry name" value="C-terminal (heme d1) domain of cytochrome cd1-nitrite reductase"/>
    <property type="match status" value="1"/>
</dbReference>
<dbReference type="PANTHER" id="PTHR47197:SF3">
    <property type="entry name" value="DIHYDRO-HEME D1 DEHYDROGENASE"/>
    <property type="match status" value="1"/>
</dbReference>
<organism evidence="5 6">
    <name type="scientific">Niastella vici</name>
    <dbReference type="NCBI Taxonomy" id="1703345"/>
    <lineage>
        <taxon>Bacteria</taxon>
        <taxon>Pseudomonadati</taxon>
        <taxon>Bacteroidota</taxon>
        <taxon>Chitinophagia</taxon>
        <taxon>Chitinophagales</taxon>
        <taxon>Chitinophagaceae</taxon>
        <taxon>Niastella</taxon>
    </lineage>
</organism>
<dbReference type="AlphaFoldDB" id="A0A1V9G8U6"/>
<dbReference type="InterPro" id="IPR051200">
    <property type="entry name" value="Host-pathogen_enzymatic-act"/>
</dbReference>
<feature type="signal peptide" evidence="3">
    <location>
        <begin position="1"/>
        <end position="21"/>
    </location>
</feature>
<evidence type="ECO:0000259" key="4">
    <source>
        <dbReference type="Pfam" id="PF21783"/>
    </source>
</evidence>